<protein>
    <submittedName>
        <fullName evidence="1">Nucleotidyltransferase</fullName>
    </submittedName>
</protein>
<keyword evidence="2" id="KW-1185">Reference proteome</keyword>
<proteinExistence type="predicted"/>
<dbReference type="AlphaFoldDB" id="A0AAE2YPF5"/>
<sequence length="202" mass="22964">MAKSPQRLRQLLAVEAARIMVDEAVGDFRSAKEKAARRLGVHAQQHWPSNTEIHSEMQARLQLFHADTQPQALRHLREIALHAMEWLQEFQPRLVGPVWEGDATEHSKITLHLFADAPESVLFFLLDAQVEYEEGWQRLRFGDANAVDYPTFLLEFEGAPLRLVIFALDEDRRSPASARDGKPLPRGSIAQLQRLLAAENPC</sequence>
<comment type="caution">
    <text evidence="1">The sequence shown here is derived from an EMBL/GenBank/DDBJ whole genome shotgun (WGS) entry which is preliminary data.</text>
</comment>
<reference evidence="1" key="1">
    <citation type="journal article" date="2021" name="ISME J.">
        <title>Genomic evolution of the class Acidithiobacillia: deep-branching Proteobacteria living in extreme acidic conditions.</title>
        <authorList>
            <person name="Moya-Beltran A."/>
            <person name="Beard S."/>
            <person name="Rojas-Villalobos C."/>
            <person name="Issotta F."/>
            <person name="Gallardo Y."/>
            <person name="Ulloa R."/>
            <person name="Giaveno A."/>
            <person name="Degli Esposti M."/>
            <person name="Johnson D.B."/>
            <person name="Quatrini R."/>
        </authorList>
    </citation>
    <scope>NUCLEOTIDE SEQUENCE</scope>
    <source>
        <strain evidence="1">VAN18-1</strain>
    </source>
</reference>
<gene>
    <name evidence="1" type="ORF">HFQ13_06995</name>
</gene>
<accession>A0AAE2YPF5</accession>
<dbReference type="EMBL" id="JAAXYO010000089">
    <property type="protein sequence ID" value="MBU2787949.1"/>
    <property type="molecule type" value="Genomic_DNA"/>
</dbReference>
<dbReference type="Proteomes" id="UP001197378">
    <property type="component" value="Unassembled WGS sequence"/>
</dbReference>
<evidence type="ECO:0000313" key="2">
    <source>
        <dbReference type="Proteomes" id="UP001197378"/>
    </source>
</evidence>
<evidence type="ECO:0000313" key="1">
    <source>
        <dbReference type="EMBL" id="MBU2787949.1"/>
    </source>
</evidence>
<name>A0AAE2YPF5_9PROT</name>
<organism evidence="1 2">
    <name type="scientific">Igneacidithiobacillus copahuensis</name>
    <dbReference type="NCBI Taxonomy" id="2724909"/>
    <lineage>
        <taxon>Bacteria</taxon>
        <taxon>Pseudomonadati</taxon>
        <taxon>Pseudomonadota</taxon>
        <taxon>Acidithiobacillia</taxon>
        <taxon>Acidithiobacillales</taxon>
        <taxon>Acidithiobacillaceae</taxon>
        <taxon>Igneacidithiobacillus</taxon>
    </lineage>
</organism>
<dbReference type="RefSeq" id="WP_215872397.1">
    <property type="nucleotide sequence ID" value="NZ_JAAXYO010000089.1"/>
</dbReference>